<organism evidence="1 2">
    <name type="scientific">Portunus trituberculatus</name>
    <name type="common">Swimming crab</name>
    <name type="synonym">Neptunus trituberculatus</name>
    <dbReference type="NCBI Taxonomy" id="210409"/>
    <lineage>
        <taxon>Eukaryota</taxon>
        <taxon>Metazoa</taxon>
        <taxon>Ecdysozoa</taxon>
        <taxon>Arthropoda</taxon>
        <taxon>Crustacea</taxon>
        <taxon>Multicrustacea</taxon>
        <taxon>Malacostraca</taxon>
        <taxon>Eumalacostraca</taxon>
        <taxon>Eucarida</taxon>
        <taxon>Decapoda</taxon>
        <taxon>Pleocyemata</taxon>
        <taxon>Brachyura</taxon>
        <taxon>Eubrachyura</taxon>
        <taxon>Portunoidea</taxon>
        <taxon>Portunidae</taxon>
        <taxon>Portuninae</taxon>
        <taxon>Portunus</taxon>
    </lineage>
</organism>
<keyword evidence="2" id="KW-1185">Reference proteome</keyword>
<reference evidence="1 2" key="1">
    <citation type="submission" date="2019-05" db="EMBL/GenBank/DDBJ databases">
        <title>Another draft genome of Portunus trituberculatus and its Hox gene families provides insights of decapod evolution.</title>
        <authorList>
            <person name="Jeong J.-H."/>
            <person name="Song I."/>
            <person name="Kim S."/>
            <person name="Choi T."/>
            <person name="Kim D."/>
            <person name="Ryu S."/>
            <person name="Kim W."/>
        </authorList>
    </citation>
    <scope>NUCLEOTIDE SEQUENCE [LARGE SCALE GENOMIC DNA]</scope>
    <source>
        <tissue evidence="1">Muscle</tissue>
    </source>
</reference>
<dbReference type="Proteomes" id="UP000324222">
    <property type="component" value="Unassembled WGS sequence"/>
</dbReference>
<evidence type="ECO:0000313" key="2">
    <source>
        <dbReference type="Proteomes" id="UP000324222"/>
    </source>
</evidence>
<sequence length="71" mass="7960">MEHMGECEREGRREREKRACHLIVIQNIFSAMTGVVWDELSAAPAPPLSEVLQCATTRISHQDTRHGTSAN</sequence>
<name>A0A5B7DXE3_PORTR</name>
<proteinExistence type="predicted"/>
<comment type="caution">
    <text evidence="1">The sequence shown here is derived from an EMBL/GenBank/DDBJ whole genome shotgun (WGS) entry which is preliminary data.</text>
</comment>
<protein>
    <submittedName>
        <fullName evidence="1">Uncharacterized protein</fullName>
    </submittedName>
</protein>
<dbReference type="AlphaFoldDB" id="A0A5B7DXE3"/>
<accession>A0A5B7DXE3</accession>
<dbReference type="EMBL" id="VSRR010001591">
    <property type="protein sequence ID" value="MPC26372.1"/>
    <property type="molecule type" value="Genomic_DNA"/>
</dbReference>
<evidence type="ECO:0000313" key="1">
    <source>
        <dbReference type="EMBL" id="MPC26372.1"/>
    </source>
</evidence>
<gene>
    <name evidence="1" type="ORF">E2C01_019507</name>
</gene>